<evidence type="ECO:0000313" key="1">
    <source>
        <dbReference type="EMBL" id="CAG9166692.1"/>
    </source>
</evidence>
<proteinExistence type="predicted"/>
<accession>A0ABM8WH33</accession>
<sequence>MPWLCSLAYVQVSSHTAIAQGHGGRAGLDLIVAGIHGGTLFRDLRHVLPPACHFRLFDAEDEQGKRVEAALRRVIHQPDADWQWRADEECAGLRLLSVLAHEAMLRGYWEL</sequence>
<comment type="caution">
    <text evidence="1">The sequence shown here is derived from an EMBL/GenBank/DDBJ whole genome shotgun (WGS) entry which is preliminary data.</text>
</comment>
<evidence type="ECO:0000313" key="2">
    <source>
        <dbReference type="Proteomes" id="UP000721236"/>
    </source>
</evidence>
<organism evidence="1 2">
    <name type="scientific">Cupriavidus respiraculi</name>
    <dbReference type="NCBI Taxonomy" id="195930"/>
    <lineage>
        <taxon>Bacteria</taxon>
        <taxon>Pseudomonadati</taxon>
        <taxon>Pseudomonadota</taxon>
        <taxon>Betaproteobacteria</taxon>
        <taxon>Burkholderiales</taxon>
        <taxon>Burkholderiaceae</taxon>
        <taxon>Cupriavidus</taxon>
    </lineage>
</organism>
<name>A0ABM8WH33_9BURK</name>
<dbReference type="EMBL" id="CAJZAH010000001">
    <property type="protein sequence ID" value="CAG9166692.1"/>
    <property type="molecule type" value="Genomic_DNA"/>
</dbReference>
<reference evidence="1 2" key="1">
    <citation type="submission" date="2021-08" db="EMBL/GenBank/DDBJ databases">
        <authorList>
            <person name="Peeters C."/>
        </authorList>
    </citation>
    <scope>NUCLEOTIDE SEQUENCE [LARGE SCALE GENOMIC DNA]</scope>
    <source>
        <strain evidence="1 2">LMG 21510</strain>
    </source>
</reference>
<keyword evidence="2" id="KW-1185">Reference proteome</keyword>
<gene>
    <name evidence="1" type="ORF">LMG21510_00497</name>
</gene>
<dbReference type="Proteomes" id="UP000721236">
    <property type="component" value="Unassembled WGS sequence"/>
</dbReference>
<protein>
    <submittedName>
        <fullName evidence="1">Uncharacterized protein</fullName>
    </submittedName>
</protein>
<dbReference type="RefSeq" id="WP_224039395.1">
    <property type="nucleotide sequence ID" value="NZ_CAJZAH010000001.1"/>
</dbReference>